<dbReference type="Gene3D" id="3.90.75.20">
    <property type="match status" value="1"/>
</dbReference>
<protein>
    <submittedName>
        <fullName evidence="2">HNH endonuclease</fullName>
    </submittedName>
</protein>
<dbReference type="SUPFAM" id="SSF54060">
    <property type="entry name" value="His-Me finger endonucleases"/>
    <property type="match status" value="1"/>
</dbReference>
<dbReference type="Proteomes" id="UP000430519">
    <property type="component" value="Unassembled WGS sequence"/>
</dbReference>
<sequence length="102" mass="11900">MPQSANYPTIRDPRTGRRRRLHRVVAETLLGRPLLASEVVHHRDGDRTNNAPSNLIVLPNQRYHAHIEYHLRCQRRGMPFLFPELLSGVLQEQPGTLFEHLY</sequence>
<name>A0A6I4YM01_9DEIO</name>
<comment type="caution">
    <text evidence="2">The sequence shown here is derived from an EMBL/GenBank/DDBJ whole genome shotgun (WGS) entry which is preliminary data.</text>
</comment>
<dbReference type="InterPro" id="IPR003615">
    <property type="entry name" value="HNH_nuc"/>
</dbReference>
<dbReference type="AlphaFoldDB" id="A0A6I4YM01"/>
<keyword evidence="3" id="KW-1185">Reference proteome</keyword>
<keyword evidence="2" id="KW-0540">Nuclease</keyword>
<feature type="domain" description="HNH nuclease" evidence="1">
    <location>
        <begin position="20"/>
        <end position="62"/>
    </location>
</feature>
<keyword evidence="2" id="KW-0378">Hydrolase</keyword>
<dbReference type="EMBL" id="WVHK01000127">
    <property type="protein sequence ID" value="MXV21748.1"/>
    <property type="molecule type" value="Genomic_DNA"/>
</dbReference>
<accession>A0A6I4YM01</accession>
<dbReference type="Pfam" id="PF13392">
    <property type="entry name" value="HNH_3"/>
    <property type="match status" value="1"/>
</dbReference>
<reference evidence="2 3" key="1">
    <citation type="submission" date="2019-11" db="EMBL/GenBank/DDBJ databases">
        <title>Genome sequence of Deinococcus xianganensis Y35, AI-2 producing algicidal bacterium, isolated from lake water.</title>
        <authorList>
            <person name="Li Y."/>
        </authorList>
    </citation>
    <scope>NUCLEOTIDE SEQUENCE [LARGE SCALE GENOMIC DNA]</scope>
    <source>
        <strain evidence="2 3">Y35</strain>
    </source>
</reference>
<evidence type="ECO:0000313" key="3">
    <source>
        <dbReference type="Proteomes" id="UP000430519"/>
    </source>
</evidence>
<gene>
    <name evidence="2" type="ORF">GLX28_19185</name>
</gene>
<dbReference type="GO" id="GO:0004519">
    <property type="term" value="F:endonuclease activity"/>
    <property type="evidence" value="ECO:0007669"/>
    <property type="project" value="UniProtKB-KW"/>
</dbReference>
<organism evidence="2 3">
    <name type="scientific">Deinococcus xianganensis</name>
    <dbReference type="NCBI Taxonomy" id="1507289"/>
    <lineage>
        <taxon>Bacteria</taxon>
        <taxon>Thermotogati</taxon>
        <taxon>Deinococcota</taxon>
        <taxon>Deinococci</taxon>
        <taxon>Deinococcales</taxon>
        <taxon>Deinococcaceae</taxon>
        <taxon>Deinococcus</taxon>
    </lineage>
</organism>
<evidence type="ECO:0000313" key="2">
    <source>
        <dbReference type="EMBL" id="MXV21748.1"/>
    </source>
</evidence>
<evidence type="ECO:0000259" key="1">
    <source>
        <dbReference type="Pfam" id="PF13392"/>
    </source>
</evidence>
<dbReference type="InterPro" id="IPR044925">
    <property type="entry name" value="His-Me_finger_sf"/>
</dbReference>
<proteinExistence type="predicted"/>
<keyword evidence="2" id="KW-0255">Endonuclease</keyword>